<gene>
    <name evidence="1" type="ordered locus">VIT_02s0012g01150</name>
</gene>
<name>D7TTY2_VITVI</name>
<accession>D7TTY2</accession>
<dbReference type="PaxDb" id="29760-VIT_02s0012g01150.t01"/>
<dbReference type="Proteomes" id="UP000009183">
    <property type="component" value="Chromosome 2"/>
</dbReference>
<sequence length="195" mass="23095">MQNFGLDHRTHPFLFRMNSFSPVNRNTVLYKRHLIRNFNHIKPIFLILSHFCFNNFLGNQTKLIKSRSKIGICRVSWTNRYISAKCSTVQRREADDCVVPCVQKSQQDQFHIGIECIRVTHAHVWSANLEHLSFNDISFQLGHCTNIPNLYFICPLVNYPYSIHFSYSPITTHVYMVYMINLQNHQHRLRKTLLQ</sequence>
<organism evidence="1 2">
    <name type="scientific">Vitis vinifera</name>
    <name type="common">Grape</name>
    <dbReference type="NCBI Taxonomy" id="29760"/>
    <lineage>
        <taxon>Eukaryota</taxon>
        <taxon>Viridiplantae</taxon>
        <taxon>Streptophyta</taxon>
        <taxon>Embryophyta</taxon>
        <taxon>Tracheophyta</taxon>
        <taxon>Spermatophyta</taxon>
        <taxon>Magnoliopsida</taxon>
        <taxon>eudicotyledons</taxon>
        <taxon>Gunneridae</taxon>
        <taxon>Pentapetalae</taxon>
        <taxon>rosids</taxon>
        <taxon>Vitales</taxon>
        <taxon>Vitaceae</taxon>
        <taxon>Viteae</taxon>
        <taxon>Vitis</taxon>
    </lineage>
</organism>
<dbReference type="InParanoid" id="D7TTY2"/>
<reference evidence="2" key="1">
    <citation type="journal article" date="2007" name="Nature">
        <title>The grapevine genome sequence suggests ancestral hexaploidization in major angiosperm phyla.</title>
        <authorList>
            <consortium name="The French-Italian Public Consortium for Grapevine Genome Characterization."/>
            <person name="Jaillon O."/>
            <person name="Aury J.-M."/>
            <person name="Noel B."/>
            <person name="Policriti A."/>
            <person name="Clepet C."/>
            <person name="Casagrande A."/>
            <person name="Choisne N."/>
            <person name="Aubourg S."/>
            <person name="Vitulo N."/>
            <person name="Jubin C."/>
            <person name="Vezzi A."/>
            <person name="Legeai F."/>
            <person name="Hugueney P."/>
            <person name="Dasilva C."/>
            <person name="Horner D."/>
            <person name="Mica E."/>
            <person name="Jublot D."/>
            <person name="Poulain J."/>
            <person name="Bruyere C."/>
            <person name="Billault A."/>
            <person name="Segurens B."/>
            <person name="Gouyvenoux M."/>
            <person name="Ugarte E."/>
            <person name="Cattonaro F."/>
            <person name="Anthouard V."/>
            <person name="Vico V."/>
            <person name="Del Fabbro C."/>
            <person name="Alaux M."/>
            <person name="Di Gaspero G."/>
            <person name="Dumas V."/>
            <person name="Felice N."/>
            <person name="Paillard S."/>
            <person name="Juman I."/>
            <person name="Moroldo M."/>
            <person name="Scalabrin S."/>
            <person name="Canaguier A."/>
            <person name="Le Clainche I."/>
            <person name="Malacrida G."/>
            <person name="Durand E."/>
            <person name="Pesole G."/>
            <person name="Laucou V."/>
            <person name="Chatelet P."/>
            <person name="Merdinoglu D."/>
            <person name="Delledonne M."/>
            <person name="Pezzotti M."/>
            <person name="Lecharny A."/>
            <person name="Scarpelli C."/>
            <person name="Artiguenave F."/>
            <person name="Pe M.E."/>
            <person name="Valle G."/>
            <person name="Morgante M."/>
            <person name="Caboche M."/>
            <person name="Adam-Blondon A.-F."/>
            <person name="Weissenbach J."/>
            <person name="Quetier F."/>
            <person name="Wincker P."/>
        </authorList>
    </citation>
    <scope>NUCLEOTIDE SEQUENCE [LARGE SCALE GENOMIC DNA]</scope>
    <source>
        <strain evidence="2">cv. Pinot noir / PN40024</strain>
    </source>
</reference>
<proteinExistence type="predicted"/>
<dbReference type="HOGENOM" id="CLU_1398609_0_0_1"/>
<keyword evidence="2" id="KW-1185">Reference proteome</keyword>
<evidence type="ECO:0000313" key="2">
    <source>
        <dbReference type="Proteomes" id="UP000009183"/>
    </source>
</evidence>
<dbReference type="AlphaFoldDB" id="D7TTY2"/>
<protein>
    <submittedName>
        <fullName evidence="1">Uncharacterized protein</fullName>
    </submittedName>
</protein>
<evidence type="ECO:0000313" key="1">
    <source>
        <dbReference type="EMBL" id="CBI33897.3"/>
    </source>
</evidence>
<dbReference type="EMBL" id="FN596247">
    <property type="protein sequence ID" value="CBI33897.3"/>
    <property type="molecule type" value="Genomic_DNA"/>
</dbReference>